<feature type="region of interest" description="Disordered" evidence="6">
    <location>
        <begin position="406"/>
        <end position="458"/>
    </location>
</feature>
<dbReference type="PRINTS" id="PR00723">
    <property type="entry name" value="SUBTILISIN"/>
</dbReference>
<comment type="similarity">
    <text evidence="1 5">Belongs to the peptidase S8 family.</text>
</comment>
<feature type="compositionally biased region" description="Low complexity" evidence="6">
    <location>
        <begin position="189"/>
        <end position="208"/>
    </location>
</feature>
<evidence type="ECO:0000256" key="6">
    <source>
        <dbReference type="SAM" id="MobiDB-lite"/>
    </source>
</evidence>
<evidence type="ECO:0000256" key="4">
    <source>
        <dbReference type="ARBA" id="ARBA00022825"/>
    </source>
</evidence>
<feature type="region of interest" description="Disordered" evidence="6">
    <location>
        <begin position="283"/>
        <end position="308"/>
    </location>
</feature>
<evidence type="ECO:0000256" key="5">
    <source>
        <dbReference type="PROSITE-ProRule" id="PRU01240"/>
    </source>
</evidence>
<feature type="region of interest" description="Disordered" evidence="6">
    <location>
        <begin position="918"/>
        <end position="947"/>
    </location>
</feature>
<organism evidence="8 9">
    <name type="scientific">Chlamydomonas incerta</name>
    <dbReference type="NCBI Taxonomy" id="51695"/>
    <lineage>
        <taxon>Eukaryota</taxon>
        <taxon>Viridiplantae</taxon>
        <taxon>Chlorophyta</taxon>
        <taxon>core chlorophytes</taxon>
        <taxon>Chlorophyceae</taxon>
        <taxon>CS clade</taxon>
        <taxon>Chlamydomonadales</taxon>
        <taxon>Chlamydomonadaceae</taxon>
        <taxon>Chlamydomonas</taxon>
    </lineage>
</organism>
<feature type="active site" description="Charge relay system" evidence="5">
    <location>
        <position position="1199"/>
    </location>
</feature>
<dbReference type="Gene3D" id="3.40.50.200">
    <property type="entry name" value="Peptidase S8/S53 domain"/>
    <property type="match status" value="1"/>
</dbReference>
<dbReference type="PROSITE" id="PS51892">
    <property type="entry name" value="SUBTILASE"/>
    <property type="match status" value="1"/>
</dbReference>
<comment type="caution">
    <text evidence="8">The sequence shown here is derived from an EMBL/GenBank/DDBJ whole genome shotgun (WGS) entry which is preliminary data.</text>
</comment>
<dbReference type="GO" id="GO:0004252">
    <property type="term" value="F:serine-type endopeptidase activity"/>
    <property type="evidence" value="ECO:0007669"/>
    <property type="project" value="UniProtKB-UniRule"/>
</dbReference>
<dbReference type="OrthoDB" id="371436at2759"/>
<feature type="compositionally biased region" description="Pro residues" evidence="6">
    <location>
        <begin position="923"/>
        <end position="947"/>
    </location>
</feature>
<dbReference type="GO" id="GO:0006508">
    <property type="term" value="P:proteolysis"/>
    <property type="evidence" value="ECO:0007669"/>
    <property type="project" value="UniProtKB-KW"/>
</dbReference>
<dbReference type="PANTHER" id="PTHR43399">
    <property type="entry name" value="SUBTILISIN-RELATED"/>
    <property type="match status" value="1"/>
</dbReference>
<accession>A0A835T3A1</accession>
<feature type="compositionally biased region" description="Polar residues" evidence="6">
    <location>
        <begin position="350"/>
        <end position="369"/>
    </location>
</feature>
<feature type="domain" description="Peptidase S8/S53" evidence="7">
    <location>
        <begin position="864"/>
        <end position="1213"/>
    </location>
</feature>
<feature type="compositionally biased region" description="Low complexity" evidence="6">
    <location>
        <begin position="34"/>
        <end position="49"/>
    </location>
</feature>
<gene>
    <name evidence="8" type="ORF">HXX76_005622</name>
</gene>
<feature type="compositionally biased region" description="Pro residues" evidence="6">
    <location>
        <begin position="1902"/>
        <end position="1918"/>
    </location>
</feature>
<feature type="active site" description="Charge relay system" evidence="5">
    <location>
        <position position="992"/>
    </location>
</feature>
<feature type="compositionally biased region" description="Polar residues" evidence="6">
    <location>
        <begin position="226"/>
        <end position="239"/>
    </location>
</feature>
<keyword evidence="4 5" id="KW-0720">Serine protease</keyword>
<dbReference type="SUPFAM" id="SSF52743">
    <property type="entry name" value="Subtilisin-like"/>
    <property type="match status" value="1"/>
</dbReference>
<dbReference type="Pfam" id="PF00082">
    <property type="entry name" value="Peptidase_S8"/>
    <property type="match status" value="1"/>
</dbReference>
<dbReference type="InterPro" id="IPR051048">
    <property type="entry name" value="Peptidase_S8/S53_subtilisin"/>
</dbReference>
<feature type="active site" description="Charge relay system" evidence="5">
    <location>
        <position position="870"/>
    </location>
</feature>
<dbReference type="InterPro" id="IPR015500">
    <property type="entry name" value="Peptidase_S8_subtilisin-rel"/>
</dbReference>
<keyword evidence="2 5" id="KW-0645">Protease</keyword>
<dbReference type="EMBL" id="JAEHOC010000010">
    <property type="protein sequence ID" value="KAG2438008.1"/>
    <property type="molecule type" value="Genomic_DNA"/>
</dbReference>
<name>A0A835T3A1_CHLIN</name>
<proteinExistence type="inferred from homology"/>
<keyword evidence="3 5" id="KW-0378">Hydrolase</keyword>
<dbReference type="InterPro" id="IPR000209">
    <property type="entry name" value="Peptidase_S8/S53_dom"/>
</dbReference>
<feature type="region of interest" description="Disordered" evidence="6">
    <location>
        <begin position="1893"/>
        <end position="1918"/>
    </location>
</feature>
<dbReference type="InterPro" id="IPR022398">
    <property type="entry name" value="Peptidase_S8_His-AS"/>
</dbReference>
<reference evidence="8" key="1">
    <citation type="journal article" date="2020" name="bioRxiv">
        <title>Comparative genomics of Chlamydomonas.</title>
        <authorList>
            <person name="Craig R.J."/>
            <person name="Hasan A.R."/>
            <person name="Ness R.W."/>
            <person name="Keightley P.D."/>
        </authorList>
    </citation>
    <scope>NUCLEOTIDE SEQUENCE</scope>
    <source>
        <strain evidence="8">SAG 7.73</strain>
    </source>
</reference>
<feature type="region of interest" description="Disordered" evidence="6">
    <location>
        <begin position="1224"/>
        <end position="1251"/>
    </location>
</feature>
<evidence type="ECO:0000313" key="8">
    <source>
        <dbReference type="EMBL" id="KAG2438008.1"/>
    </source>
</evidence>
<sequence>MPAPWPLRPSQDSRGPPPATSGDESQGPKALQEAAAGGAAAAEVAPTGGTAAAAADGAAAVNESGDEGLCCSGRLGAALHHAPPTTTQQHNNTSSQVAAQSSHSHTLEQHSGDGLAFHPPTLPAHLAHMAAQPQLQPQSPSSAAVRQHQEQHPQHHQHWTLRSGINPVAPSTGHQSDSVNSFVHIEMAPGSPTRSHSHSHSATSAFSGPTTGRHTQPHAHAHPSSRTHSQPQSPTNSITAAAPSQIKPGGSGSVAAASAASAATGDGGPSAIVSIAVDAAEPDGAAGGKRARQPRPPPQGQAPAAAGAGAQGAAAATAAAVPAASAAATGAEGGASDGGVAREGSVHGSVDSQSNKSSLDPQHPSGAQRSDTRHGHHRHGRHAVRRADPLRAYLPAHMRQHVADVEDGGLQGPGHGHDGLVDGQEHPDSAGEEGLGGGKGRRGRSGRSAPRETAWQKWKRHHPATLACGGFLLIAAAIVLVIVPPVCTTLGCPPKSEDGSAVAPEEQLYTLRLLARSEDAGRSVLSLLPPDLAAAGVRSTRLPGSGIEALDCKDLWVLRRVREELGGDGLKDRVSFVVADFPQAVAADLTGPARAAVLSALLQPGGPIVPAQAAARYAPSELRDLMSLLPALLASSSSASWADATAALTGLRQLLQAAGLAGAAERAGLTRVLAASGAGGSASIQELLKLLPNGTAPGATAIGSGPGLGFGSSTSNSAADGGSAAAALAALLSRPPLDTLTSVEDVAKQTQLGGSLLSALATSSTDGSSAAAASGSPASSSSGLGHDALVAAARLMSSADPGNLVSGTAAAGGAALLAGSGFTPSVTAAGWAVPAGVDAREWYIRKAGVDDAWAISRDADLPTVVVAVVDGGFDTRHPDLAGALWVNPGEIPGNGVDDDGNGFVDDVNGWDFAGNCTGAWRPAPAPPPPPPAAAAYPPPSSSSSSSPPPVINITIPWPYSGIVPAASATELRDLASCSGDGNVSPEAGDGGHGTHVAGVIAAVRRDLAGVSGVAPHVRLMLIKVVDGYGASYGSRVAAALEYAGRMGAHVVVTSVGPAAPPPLAPLPYQRAANAAAAAMYAAAVRSLRDRGVLVVAPAGDDGMDLDAVKAAGMEHLPCTLAMPPHSLSNVLCVGAADASDLRVQIAVPGLDPAIGSNYGAKSISIIAPGVDIFSTLPDRSAQVVDPVTGGGYGYMSGSSAAAPVVAGVAALVVGVIGGGAAASRVTAPRASPPPPSPPVSAAAMAGPPPTSGQQALAATGPFFQAELVRSLLLATSDTAPAGSSGGVGGDRRVNAGRAVRAAYALLGNLHLLTPSPAYYSAGGAGASVLFPGLTEEYFTALGQRENGSSTDVTAVVIDSRPTEVSMRVGSDSEPLARLRTFRRSGPGVLLRLRGLLRLPAAGVYRLRLRLAPGTAPESVQLAVGGRRLAFGSADGSARVMAEAPGYYDLELLLLRPTAPANASLAAVELVFATDSGSSGGGGARAAQYALLPDALLLSAGYAPPLPPSYSPNLDLGGPRSATAPGYHVMWSTRGASPGDDPSAPPAPLTPALLSRISSAAAVLPGAGAAYVPFEGSALVPDLFPGPGDLANLIARTANASGVAPPDWNTTGVYGVAVAHVRPPSNGQLRLQVTCTSCQVYLQGVLLLDAAQAQPVAQGPTPADAAANTPVTHSTGCVAFPGAAASDPGSSSGGGGSSSGSRIGDLGAVYGLEVRFEVGYVPRGIVSLRWSTCTTGSGSSGSSSTGSTAGLSGSSTGGNSTALLALTSDAGQWGSLAGLLASATMWAPTAAALPTLPRGLQCDVWLAGRNERPTSVPSPARLAPTASIRLPRRGASASAAGAASSNSTAALLAGLTAVSASGGACANITAANNCTLSSNFTVTALLTALMAANGSTSNNSSSPRPPRPPSPPSPPPPAGGSPAYYVRCWTFWSARGFTGNRLAVRLPANPSRVFLGSQRVYYNDPDEPAGANYNRLVQLPDSSGLGPGYHQLLAYEFAGLSGDAVFGLLDGVEQFMSNASLSVDRRMVLPLL</sequence>
<protein>
    <recommendedName>
        <fullName evidence="7">Peptidase S8/S53 domain-containing protein</fullName>
    </recommendedName>
</protein>
<dbReference type="PROSITE" id="PS00137">
    <property type="entry name" value="SUBTILASE_HIS"/>
    <property type="match status" value="1"/>
</dbReference>
<feature type="compositionally biased region" description="Basic residues" evidence="6">
    <location>
        <begin position="374"/>
        <end position="384"/>
    </location>
</feature>
<evidence type="ECO:0000256" key="3">
    <source>
        <dbReference type="ARBA" id="ARBA00022801"/>
    </source>
</evidence>
<keyword evidence="9" id="KW-1185">Reference proteome</keyword>
<evidence type="ECO:0000256" key="2">
    <source>
        <dbReference type="ARBA" id="ARBA00022670"/>
    </source>
</evidence>
<feature type="compositionally biased region" description="Basic residues" evidence="6">
    <location>
        <begin position="215"/>
        <end position="225"/>
    </location>
</feature>
<feature type="compositionally biased region" description="Basic and acidic residues" evidence="6">
    <location>
        <begin position="415"/>
        <end position="429"/>
    </location>
</feature>
<feature type="compositionally biased region" description="Low complexity" evidence="6">
    <location>
        <begin position="130"/>
        <end position="144"/>
    </location>
</feature>
<evidence type="ECO:0000256" key="1">
    <source>
        <dbReference type="ARBA" id="ARBA00011073"/>
    </source>
</evidence>
<dbReference type="PANTHER" id="PTHR43399:SF4">
    <property type="entry name" value="CELL WALL-ASSOCIATED PROTEASE"/>
    <property type="match status" value="1"/>
</dbReference>
<dbReference type="Proteomes" id="UP000650467">
    <property type="component" value="Unassembled WGS sequence"/>
</dbReference>
<evidence type="ECO:0000313" key="9">
    <source>
        <dbReference type="Proteomes" id="UP000650467"/>
    </source>
</evidence>
<dbReference type="InterPro" id="IPR036852">
    <property type="entry name" value="Peptidase_S8/S53_dom_sf"/>
</dbReference>
<evidence type="ECO:0000259" key="7">
    <source>
        <dbReference type="Pfam" id="PF00082"/>
    </source>
</evidence>
<feature type="region of interest" description="Disordered" evidence="6">
    <location>
        <begin position="1"/>
        <end position="49"/>
    </location>
</feature>
<feature type="region of interest" description="Disordered" evidence="6">
    <location>
        <begin position="329"/>
        <end position="386"/>
    </location>
</feature>
<feature type="compositionally biased region" description="Low complexity" evidence="6">
    <location>
        <begin position="85"/>
        <end position="104"/>
    </location>
</feature>
<feature type="compositionally biased region" description="Polar residues" evidence="6">
    <location>
        <begin position="172"/>
        <end position="181"/>
    </location>
</feature>
<feature type="region of interest" description="Disordered" evidence="6">
    <location>
        <begin position="81"/>
        <end position="253"/>
    </location>
</feature>